<comment type="caution">
    <text evidence="1">The sequence shown here is derived from an EMBL/GenBank/DDBJ whole genome shotgun (WGS) entry which is preliminary data.</text>
</comment>
<proteinExistence type="predicted"/>
<organism evidence="1 2">
    <name type="scientific">Turnera subulata</name>
    <dbReference type="NCBI Taxonomy" id="218843"/>
    <lineage>
        <taxon>Eukaryota</taxon>
        <taxon>Viridiplantae</taxon>
        <taxon>Streptophyta</taxon>
        <taxon>Embryophyta</taxon>
        <taxon>Tracheophyta</taxon>
        <taxon>Spermatophyta</taxon>
        <taxon>Magnoliopsida</taxon>
        <taxon>eudicotyledons</taxon>
        <taxon>Gunneridae</taxon>
        <taxon>Pentapetalae</taxon>
        <taxon>rosids</taxon>
        <taxon>fabids</taxon>
        <taxon>Malpighiales</taxon>
        <taxon>Passifloraceae</taxon>
        <taxon>Turnera</taxon>
    </lineage>
</organism>
<name>A0A9Q0JED2_9ROSI</name>
<gene>
    <name evidence="1" type="ORF">Tsubulata_036854</name>
</gene>
<reference evidence="1" key="2">
    <citation type="journal article" date="2023" name="Plants (Basel)">
        <title>Annotation of the Turnera subulata (Passifloraceae) Draft Genome Reveals the S-Locus Evolved after the Divergence of Turneroideae from Passifloroideae in a Stepwise Manner.</title>
        <authorList>
            <person name="Henning P.M."/>
            <person name="Roalson E.H."/>
            <person name="Mir W."/>
            <person name="McCubbin A.G."/>
            <person name="Shore J.S."/>
        </authorList>
    </citation>
    <scope>NUCLEOTIDE SEQUENCE</scope>
    <source>
        <strain evidence="1">F60SS</strain>
    </source>
</reference>
<dbReference type="AlphaFoldDB" id="A0A9Q0JED2"/>
<reference evidence="1" key="1">
    <citation type="submission" date="2022-02" db="EMBL/GenBank/DDBJ databases">
        <authorList>
            <person name="Henning P.M."/>
            <person name="McCubbin A.G."/>
            <person name="Shore J.S."/>
        </authorList>
    </citation>
    <scope>NUCLEOTIDE SEQUENCE</scope>
    <source>
        <strain evidence="1">F60SS</strain>
        <tissue evidence="1">Leaves</tissue>
    </source>
</reference>
<accession>A0A9Q0JED2</accession>
<dbReference type="EMBL" id="JAKUCV010003271">
    <property type="protein sequence ID" value="KAJ4839581.1"/>
    <property type="molecule type" value="Genomic_DNA"/>
</dbReference>
<sequence length="99" mass="11435">MHVMKTRCWVVSSRPHNASGSSSSSLLQASVRWILLVWNGLEKENKEFFQAYEQSKSKGVRMSKEEMRQLILDISEESSGQNFVEWRIKSNQEQSARGN</sequence>
<evidence type="ECO:0000313" key="2">
    <source>
        <dbReference type="Proteomes" id="UP001141552"/>
    </source>
</evidence>
<protein>
    <submittedName>
        <fullName evidence="1">Uncharacterized protein</fullName>
    </submittedName>
</protein>
<evidence type="ECO:0000313" key="1">
    <source>
        <dbReference type="EMBL" id="KAJ4839581.1"/>
    </source>
</evidence>
<keyword evidence="2" id="KW-1185">Reference proteome</keyword>
<dbReference type="InterPro" id="IPR006476">
    <property type="entry name" value="CHP01589_pln"/>
</dbReference>
<dbReference type="Pfam" id="PF09713">
    <property type="entry name" value="A_thal_3526"/>
    <property type="match status" value="1"/>
</dbReference>
<dbReference type="Proteomes" id="UP001141552">
    <property type="component" value="Unassembled WGS sequence"/>
</dbReference>